<keyword evidence="3 5" id="KW-0012">Acyltransferase</keyword>
<evidence type="ECO:0000256" key="3">
    <source>
        <dbReference type="ARBA" id="ARBA00023315"/>
    </source>
</evidence>
<dbReference type="SUPFAM" id="SSF55681">
    <property type="entry name" value="Class II aaRS and biotin synthetases"/>
    <property type="match status" value="1"/>
</dbReference>
<dbReference type="HAMAP" id="MF_00013">
    <property type="entry name" value="LipB"/>
    <property type="match status" value="1"/>
</dbReference>
<feature type="binding site" evidence="5 8">
    <location>
        <begin position="172"/>
        <end position="174"/>
    </location>
    <ligand>
        <name>substrate</name>
    </ligand>
</feature>
<evidence type="ECO:0000256" key="1">
    <source>
        <dbReference type="ARBA" id="ARBA00004821"/>
    </source>
</evidence>
<dbReference type="UniPathway" id="UPA00538">
    <property type="reaction ID" value="UER00592"/>
</dbReference>
<evidence type="ECO:0000313" key="13">
    <source>
        <dbReference type="Proteomes" id="UP000217265"/>
    </source>
</evidence>
<dbReference type="PROSITE" id="PS01313">
    <property type="entry name" value="LIPB"/>
    <property type="match status" value="1"/>
</dbReference>
<keyword evidence="5" id="KW-0963">Cytoplasm</keyword>
<organism evidence="12 13">
    <name type="scientific">Nibricoccus aquaticus</name>
    <dbReference type="NCBI Taxonomy" id="2576891"/>
    <lineage>
        <taxon>Bacteria</taxon>
        <taxon>Pseudomonadati</taxon>
        <taxon>Verrucomicrobiota</taxon>
        <taxon>Opitutia</taxon>
        <taxon>Opitutales</taxon>
        <taxon>Opitutaceae</taxon>
        <taxon>Nibricoccus</taxon>
    </lineage>
</organism>
<comment type="function">
    <text evidence="4 5 6">Catalyzes the transfer of endogenously produced octanoic acid from octanoyl-acyl-carrier-protein onto the lipoyl domains of lipoate-dependent enzymes. Lipoyl-ACP can also act as a substrate although octanoyl-ACP is likely to be the physiological substrate.</text>
</comment>
<protein>
    <recommendedName>
        <fullName evidence="5 6">Octanoyltransferase</fullName>
        <ecNumber evidence="5 6">2.3.1.181</ecNumber>
    </recommendedName>
    <alternativeName>
        <fullName evidence="5">Lipoate-protein ligase B</fullName>
    </alternativeName>
    <alternativeName>
        <fullName evidence="5">Lipoyl/octanoyl transferase</fullName>
    </alternativeName>
    <alternativeName>
        <fullName evidence="5">Octanoyl-[acyl-carrier-protein]-protein N-octanoyltransferase</fullName>
    </alternativeName>
</protein>
<evidence type="ECO:0000259" key="11">
    <source>
        <dbReference type="PROSITE" id="PS51733"/>
    </source>
</evidence>
<dbReference type="CDD" id="cd16444">
    <property type="entry name" value="LipB"/>
    <property type="match status" value="1"/>
</dbReference>
<feature type="region of interest" description="Disordered" evidence="10">
    <location>
        <begin position="1"/>
        <end position="22"/>
    </location>
</feature>
<dbReference type="OrthoDB" id="9787061at2"/>
<comment type="similarity">
    <text evidence="5 6">Belongs to the LipB family.</text>
</comment>
<proteinExistence type="inferred from homology"/>
<dbReference type="KEGG" id="vbh:CMV30_15340"/>
<feature type="domain" description="BPL/LPL catalytic" evidence="11">
    <location>
        <begin position="47"/>
        <end position="232"/>
    </location>
</feature>
<dbReference type="InterPro" id="IPR020605">
    <property type="entry name" value="Octanoyltransferase_CS"/>
</dbReference>
<evidence type="ECO:0000256" key="4">
    <source>
        <dbReference type="ARBA" id="ARBA00024732"/>
    </source>
</evidence>
<comment type="subcellular location">
    <subcellularLocation>
        <location evidence="5">Cytoplasm</location>
    </subcellularLocation>
</comment>
<dbReference type="GO" id="GO:0033819">
    <property type="term" value="F:lipoyl(octanoyl) transferase activity"/>
    <property type="evidence" value="ECO:0007669"/>
    <property type="project" value="UniProtKB-EC"/>
</dbReference>
<dbReference type="PANTHER" id="PTHR10993:SF7">
    <property type="entry name" value="LIPOYLTRANSFERASE 2, MITOCHONDRIAL-RELATED"/>
    <property type="match status" value="1"/>
</dbReference>
<evidence type="ECO:0000256" key="6">
    <source>
        <dbReference type="PIRNR" id="PIRNR016262"/>
    </source>
</evidence>
<accession>A0A290QCB9</accession>
<feature type="binding site" evidence="5 8">
    <location>
        <begin position="159"/>
        <end position="161"/>
    </location>
    <ligand>
        <name>substrate</name>
    </ligand>
</feature>
<evidence type="ECO:0000256" key="7">
    <source>
        <dbReference type="PIRSR" id="PIRSR016262-1"/>
    </source>
</evidence>
<dbReference type="NCBIfam" id="NF010925">
    <property type="entry name" value="PRK14345.1"/>
    <property type="match status" value="1"/>
</dbReference>
<feature type="active site" description="Acyl-thioester intermediate" evidence="5 7">
    <location>
        <position position="190"/>
    </location>
</feature>
<dbReference type="Pfam" id="PF21948">
    <property type="entry name" value="LplA-B_cat"/>
    <property type="match status" value="1"/>
</dbReference>
<comment type="miscellaneous">
    <text evidence="5">In the reaction, the free carboxyl group of octanoic acid is attached via an amide linkage to the epsilon-amino group of a specific lysine residue of lipoyl domains of lipoate-dependent enzymes.</text>
</comment>
<dbReference type="RefSeq" id="WP_096057801.1">
    <property type="nucleotide sequence ID" value="NZ_CP023344.1"/>
</dbReference>
<evidence type="ECO:0000256" key="9">
    <source>
        <dbReference type="PIRSR" id="PIRSR016262-3"/>
    </source>
</evidence>
<feature type="binding site" evidence="5 8">
    <location>
        <begin position="93"/>
        <end position="100"/>
    </location>
    <ligand>
        <name>substrate</name>
    </ligand>
</feature>
<dbReference type="InterPro" id="IPR000544">
    <property type="entry name" value="Octanoyltransferase"/>
</dbReference>
<dbReference type="PANTHER" id="PTHR10993">
    <property type="entry name" value="OCTANOYLTRANSFERASE"/>
    <property type="match status" value="1"/>
</dbReference>
<dbReference type="AlphaFoldDB" id="A0A290QCB9"/>
<dbReference type="Gene3D" id="3.30.930.10">
    <property type="entry name" value="Bira Bifunctional Protein, Domain 2"/>
    <property type="match status" value="1"/>
</dbReference>
<dbReference type="InterPro" id="IPR045864">
    <property type="entry name" value="aa-tRNA-synth_II/BPL/LPL"/>
</dbReference>
<comment type="catalytic activity">
    <reaction evidence="5 6">
        <text>octanoyl-[ACP] + L-lysyl-[protein] = N(6)-octanoyl-L-lysyl-[protein] + holo-[ACP] + H(+)</text>
        <dbReference type="Rhea" id="RHEA:17665"/>
        <dbReference type="Rhea" id="RHEA-COMP:9636"/>
        <dbReference type="Rhea" id="RHEA-COMP:9685"/>
        <dbReference type="Rhea" id="RHEA-COMP:9752"/>
        <dbReference type="Rhea" id="RHEA-COMP:9928"/>
        <dbReference type="ChEBI" id="CHEBI:15378"/>
        <dbReference type="ChEBI" id="CHEBI:29969"/>
        <dbReference type="ChEBI" id="CHEBI:64479"/>
        <dbReference type="ChEBI" id="CHEBI:78463"/>
        <dbReference type="ChEBI" id="CHEBI:78809"/>
        <dbReference type="EC" id="2.3.1.181"/>
    </reaction>
</comment>
<dbReference type="InterPro" id="IPR004143">
    <property type="entry name" value="BPL_LPL_catalytic"/>
</dbReference>
<comment type="pathway">
    <text evidence="1 5 6">Protein modification; protein lipoylation via endogenous pathway; protein N(6)-(lipoyl)lysine from octanoyl-[acyl-carrier-protein]: step 1/2.</text>
</comment>
<keyword evidence="13" id="KW-1185">Reference proteome</keyword>
<name>A0A290QCB9_9BACT</name>
<reference evidence="12 13" key="1">
    <citation type="submission" date="2017-09" db="EMBL/GenBank/DDBJ databases">
        <title>Complete genome sequence of Verrucomicrobial strain HZ-65, isolated from freshwater.</title>
        <authorList>
            <person name="Choi A."/>
        </authorList>
    </citation>
    <scope>NUCLEOTIDE SEQUENCE [LARGE SCALE GENOMIC DNA]</scope>
    <source>
        <strain evidence="12 13">HZ-65</strain>
    </source>
</reference>
<dbReference type="PROSITE" id="PS51733">
    <property type="entry name" value="BPL_LPL_CATALYTIC"/>
    <property type="match status" value="1"/>
</dbReference>
<evidence type="ECO:0000313" key="12">
    <source>
        <dbReference type="EMBL" id="ATC66174.1"/>
    </source>
</evidence>
<dbReference type="GO" id="GO:0005737">
    <property type="term" value="C:cytoplasm"/>
    <property type="evidence" value="ECO:0007669"/>
    <property type="project" value="UniProtKB-SubCell"/>
</dbReference>
<feature type="site" description="Lowers pKa of active site Cys" evidence="5 9">
    <location>
        <position position="156"/>
    </location>
</feature>
<dbReference type="Proteomes" id="UP000217265">
    <property type="component" value="Chromosome"/>
</dbReference>
<dbReference type="GO" id="GO:0009249">
    <property type="term" value="P:protein lipoylation"/>
    <property type="evidence" value="ECO:0007669"/>
    <property type="project" value="InterPro"/>
</dbReference>
<dbReference type="PIRSF" id="PIRSF016262">
    <property type="entry name" value="LPLase"/>
    <property type="match status" value="1"/>
</dbReference>
<dbReference type="EC" id="2.3.1.181" evidence="5 6"/>
<evidence type="ECO:0000256" key="8">
    <source>
        <dbReference type="PIRSR" id="PIRSR016262-2"/>
    </source>
</evidence>
<keyword evidence="2 5" id="KW-0808">Transferase</keyword>
<dbReference type="NCBIfam" id="TIGR00214">
    <property type="entry name" value="lipB"/>
    <property type="match status" value="1"/>
</dbReference>
<dbReference type="EMBL" id="CP023344">
    <property type="protein sequence ID" value="ATC66174.1"/>
    <property type="molecule type" value="Genomic_DNA"/>
</dbReference>
<evidence type="ECO:0000256" key="2">
    <source>
        <dbReference type="ARBA" id="ARBA00022679"/>
    </source>
</evidence>
<evidence type="ECO:0000256" key="5">
    <source>
        <dbReference type="HAMAP-Rule" id="MF_00013"/>
    </source>
</evidence>
<feature type="compositionally biased region" description="Low complexity" evidence="10">
    <location>
        <begin position="1"/>
        <end position="12"/>
    </location>
</feature>
<sequence>MPDPANTASASASPPPTLAPATLDWGRTRYEAAFRWQEELLAQRQENKIGDTLVFTEHDPVFTIGQRAGAGANLVWTPAQLAAQGIEVVKTNRGGDITYHGPGQIVGYPIVSLLPRKDLHEYLRFLEQVLINSVGSLGLAAARRPGKTGIWLGPRKIAALGVAVKKWTAYHGFALNVNANLAHFTGIVPCGIGATDGTVTSMQAELGGKPLDLAEVKRVIAQEFWTLWPAFLAGK</sequence>
<evidence type="ECO:0000256" key="10">
    <source>
        <dbReference type="SAM" id="MobiDB-lite"/>
    </source>
</evidence>
<gene>
    <name evidence="5" type="primary">lipB</name>
    <name evidence="12" type="ORF">CMV30_15340</name>
</gene>